<dbReference type="AlphaFoldDB" id="A0A0E0EHZ6"/>
<feature type="compositionally biased region" description="Basic residues" evidence="1">
    <location>
        <begin position="75"/>
        <end position="90"/>
    </location>
</feature>
<evidence type="ECO:0000256" key="1">
    <source>
        <dbReference type="SAM" id="MobiDB-lite"/>
    </source>
</evidence>
<feature type="region of interest" description="Disordered" evidence="1">
    <location>
        <begin position="67"/>
        <end position="195"/>
    </location>
</feature>
<dbReference type="Proteomes" id="UP000008021">
    <property type="component" value="Chromosome 8"/>
</dbReference>
<proteinExistence type="predicted"/>
<evidence type="ECO:0000313" key="3">
    <source>
        <dbReference type="Proteomes" id="UP000008021"/>
    </source>
</evidence>
<protein>
    <submittedName>
        <fullName evidence="2">Uncharacterized protein</fullName>
    </submittedName>
</protein>
<dbReference type="HOGENOM" id="CLU_1257840_0_0_1"/>
<evidence type="ECO:0000313" key="2">
    <source>
        <dbReference type="EnsemblPlants" id="OMERI08G03140.1"/>
    </source>
</evidence>
<feature type="compositionally biased region" description="Low complexity" evidence="1">
    <location>
        <begin position="94"/>
        <end position="112"/>
    </location>
</feature>
<accession>A0A0E0EHZ6</accession>
<dbReference type="Gramene" id="OMERI08G03140.1">
    <property type="protein sequence ID" value="OMERI08G03140.1"/>
    <property type="gene ID" value="OMERI08G03140"/>
</dbReference>
<feature type="compositionally biased region" description="Low complexity" evidence="1">
    <location>
        <begin position="122"/>
        <end position="133"/>
    </location>
</feature>
<reference evidence="2" key="2">
    <citation type="submission" date="2018-05" db="EMBL/GenBank/DDBJ databases">
        <title>OmerRS3 (Oryza meridionalis Reference Sequence Version 3).</title>
        <authorList>
            <person name="Zhang J."/>
            <person name="Kudrna D."/>
            <person name="Lee S."/>
            <person name="Talag J."/>
            <person name="Welchert J."/>
            <person name="Wing R.A."/>
        </authorList>
    </citation>
    <scope>NUCLEOTIDE SEQUENCE [LARGE SCALE GENOMIC DNA]</scope>
    <source>
        <strain evidence="2">cv. OR44</strain>
    </source>
</reference>
<sequence>MVRNGSAGRLKVTEAAAERGASFSAPVTGGERPNSGPACRVRAVSDPGFEPRGIVLIYYYKNSRRRRGTEEVLTAHRRGSGAGRWKRHGGARASGGRPPAGRGHAGCGAAARVETGREGAKAGRPSRLGRGAPARGGEGAGAAAGRASSGRPPAGRGTRRGGASRDGRREGGQAQAGARRGAGEGRSAAAPERWRRCRLPCWRGGAVGRGRREWEAGLES</sequence>
<name>A0A0E0EHZ6_9ORYZ</name>
<feature type="region of interest" description="Disordered" evidence="1">
    <location>
        <begin position="17"/>
        <end position="37"/>
    </location>
</feature>
<dbReference type="EnsemblPlants" id="OMERI08G03140.1">
    <property type="protein sequence ID" value="OMERI08G03140.1"/>
    <property type="gene ID" value="OMERI08G03140"/>
</dbReference>
<keyword evidence="3" id="KW-1185">Reference proteome</keyword>
<organism evidence="2">
    <name type="scientific">Oryza meridionalis</name>
    <dbReference type="NCBI Taxonomy" id="40149"/>
    <lineage>
        <taxon>Eukaryota</taxon>
        <taxon>Viridiplantae</taxon>
        <taxon>Streptophyta</taxon>
        <taxon>Embryophyta</taxon>
        <taxon>Tracheophyta</taxon>
        <taxon>Spermatophyta</taxon>
        <taxon>Magnoliopsida</taxon>
        <taxon>Liliopsida</taxon>
        <taxon>Poales</taxon>
        <taxon>Poaceae</taxon>
        <taxon>BOP clade</taxon>
        <taxon>Oryzoideae</taxon>
        <taxon>Oryzeae</taxon>
        <taxon>Oryzinae</taxon>
        <taxon>Oryza</taxon>
    </lineage>
</organism>
<feature type="compositionally biased region" description="Low complexity" evidence="1">
    <location>
        <begin position="143"/>
        <end position="156"/>
    </location>
</feature>
<feature type="compositionally biased region" description="Low complexity" evidence="1">
    <location>
        <begin position="172"/>
        <end position="191"/>
    </location>
</feature>
<reference evidence="2" key="1">
    <citation type="submission" date="2015-04" db="UniProtKB">
        <authorList>
            <consortium name="EnsemblPlants"/>
        </authorList>
    </citation>
    <scope>IDENTIFICATION</scope>
</reference>